<dbReference type="Pfam" id="PF00480">
    <property type="entry name" value="ROK"/>
    <property type="match status" value="1"/>
</dbReference>
<evidence type="ECO:0000313" key="3">
    <source>
        <dbReference type="EMBL" id="TCG11547.1"/>
    </source>
</evidence>
<dbReference type="OrthoDB" id="9795247at2"/>
<feature type="coiled-coil region" evidence="2">
    <location>
        <begin position="86"/>
        <end position="113"/>
    </location>
</feature>
<dbReference type="PANTHER" id="PTHR18964:SF170">
    <property type="entry name" value="SUGAR KINASE"/>
    <property type="match status" value="1"/>
</dbReference>
<reference evidence="3 4" key="1">
    <citation type="submission" date="2018-02" db="EMBL/GenBank/DDBJ databases">
        <title>Mycoplasma marinum and Mycoplasma todarodis sp. nov., moderately halophilic and psychrotolerant mycoplasmas isolated from cephalopods.</title>
        <authorList>
            <person name="Viver T."/>
        </authorList>
    </citation>
    <scope>NUCLEOTIDE SEQUENCE [LARGE SCALE GENOMIC DNA]</scope>
    <source>
        <strain evidence="3 4">PE</strain>
    </source>
</reference>
<dbReference type="Proteomes" id="UP000294192">
    <property type="component" value="Unassembled WGS sequence"/>
</dbReference>
<sequence>MKILAFDIGGTGVQYCLFESKNKEYSKIKTFTTRDITKKILMIRLSEIINKIKPDIISVSSPGAIINNEYVSGLTGIKGYSNFNFVAELKNLLENKEVKIRVLNDANAALMSEINESNSHLDIALISIGTGIGGAIAFKGRIRNGKRGMAGEFGYQIVDDEKNVSLASSSRSIETAFQKEFNESKTAKEIETLYMKDPRCKKVFDASIKQNAINIFNLYYILDIDLFIISGGISHSKLFINKIKASVKTLVKTRGAGEPINIKIATHQNNSGVVGAINFILKEI</sequence>
<keyword evidence="4" id="KW-1185">Reference proteome</keyword>
<dbReference type="PANTHER" id="PTHR18964">
    <property type="entry name" value="ROK (REPRESSOR, ORF, KINASE) FAMILY"/>
    <property type="match status" value="1"/>
</dbReference>
<comment type="caution">
    <text evidence="3">The sequence shown here is derived from an EMBL/GenBank/DDBJ whole genome shotgun (WGS) entry which is preliminary data.</text>
</comment>
<evidence type="ECO:0000256" key="2">
    <source>
        <dbReference type="SAM" id="Coils"/>
    </source>
</evidence>
<dbReference type="RefSeq" id="WP_131598742.1">
    <property type="nucleotide sequence ID" value="NZ_CBDBYK010000008.1"/>
</dbReference>
<keyword evidence="2" id="KW-0175">Coiled coil</keyword>
<evidence type="ECO:0000256" key="1">
    <source>
        <dbReference type="ARBA" id="ARBA00006479"/>
    </source>
</evidence>
<organism evidence="3 4">
    <name type="scientific">Mycoplasma marinum</name>
    <dbReference type="NCBI Taxonomy" id="1937190"/>
    <lineage>
        <taxon>Bacteria</taxon>
        <taxon>Bacillati</taxon>
        <taxon>Mycoplasmatota</taxon>
        <taxon>Mollicutes</taxon>
        <taxon>Mycoplasmataceae</taxon>
        <taxon>Mycoplasma</taxon>
    </lineage>
</organism>
<proteinExistence type="inferred from homology"/>
<dbReference type="AlphaFoldDB" id="A0A4R0XUR3"/>
<dbReference type="EMBL" id="PSZO01000005">
    <property type="protein sequence ID" value="TCG11547.1"/>
    <property type="molecule type" value="Genomic_DNA"/>
</dbReference>
<gene>
    <name evidence="3" type="ORF">C4B24_01720</name>
</gene>
<accession>A0A4R0XUR3</accession>
<dbReference type="InterPro" id="IPR043129">
    <property type="entry name" value="ATPase_NBD"/>
</dbReference>
<protein>
    <recommendedName>
        <fullName evidence="5">ROK family protein</fullName>
    </recommendedName>
</protein>
<dbReference type="InterPro" id="IPR000600">
    <property type="entry name" value="ROK"/>
</dbReference>
<evidence type="ECO:0008006" key="5">
    <source>
        <dbReference type="Google" id="ProtNLM"/>
    </source>
</evidence>
<evidence type="ECO:0000313" key="4">
    <source>
        <dbReference type="Proteomes" id="UP000294192"/>
    </source>
</evidence>
<dbReference type="Gene3D" id="3.30.420.40">
    <property type="match status" value="2"/>
</dbReference>
<name>A0A4R0XUR3_9MOLU</name>
<dbReference type="SUPFAM" id="SSF53067">
    <property type="entry name" value="Actin-like ATPase domain"/>
    <property type="match status" value="1"/>
</dbReference>
<comment type="similarity">
    <text evidence="1">Belongs to the ROK (NagC/XylR) family.</text>
</comment>